<dbReference type="RefSeq" id="WP_136532966.1">
    <property type="nucleotide sequence ID" value="NZ_STGY01000007.1"/>
</dbReference>
<dbReference type="OrthoDB" id="9815653at2"/>
<proteinExistence type="inferred from homology"/>
<evidence type="ECO:0000259" key="2">
    <source>
        <dbReference type="Pfam" id="PF08327"/>
    </source>
</evidence>
<dbReference type="InterPro" id="IPR023393">
    <property type="entry name" value="START-like_dom_sf"/>
</dbReference>
<name>A0A4S8QJE3_9ACTN</name>
<dbReference type="EMBL" id="STGY01000007">
    <property type="protein sequence ID" value="THV43125.1"/>
    <property type="molecule type" value="Genomic_DNA"/>
</dbReference>
<dbReference type="Gene3D" id="3.30.530.20">
    <property type="match status" value="1"/>
</dbReference>
<dbReference type="SUPFAM" id="SSF55961">
    <property type="entry name" value="Bet v1-like"/>
    <property type="match status" value="1"/>
</dbReference>
<dbReference type="AlphaFoldDB" id="A0A4S8QJE3"/>
<accession>A0A4S8QJE3</accession>
<protein>
    <submittedName>
        <fullName evidence="3">Transcriptional regulator</fullName>
    </submittedName>
</protein>
<dbReference type="CDD" id="cd08893">
    <property type="entry name" value="SRPBCC_CalC_Aha1-like_GntR-HTH"/>
    <property type="match status" value="1"/>
</dbReference>
<evidence type="ECO:0000313" key="3">
    <source>
        <dbReference type="EMBL" id="THV43125.1"/>
    </source>
</evidence>
<comment type="similarity">
    <text evidence="1">Belongs to the AHA1 family.</text>
</comment>
<dbReference type="Proteomes" id="UP000308760">
    <property type="component" value="Unassembled WGS sequence"/>
</dbReference>
<feature type="domain" description="Activator of Hsp90 ATPase homologue 1/2-like C-terminal" evidence="2">
    <location>
        <begin position="19"/>
        <end position="157"/>
    </location>
</feature>
<gene>
    <name evidence="3" type="ORF">FAB82_02520</name>
</gene>
<comment type="caution">
    <text evidence="3">The sequence shown here is derived from an EMBL/GenBank/DDBJ whole genome shotgun (WGS) entry which is preliminary data.</text>
</comment>
<dbReference type="Pfam" id="PF08327">
    <property type="entry name" value="AHSA1"/>
    <property type="match status" value="1"/>
</dbReference>
<evidence type="ECO:0000256" key="1">
    <source>
        <dbReference type="ARBA" id="ARBA00006817"/>
    </source>
</evidence>
<sequence length="166" mass="18710">MESNENPTNTSFVYVIHINCTPERLWTGLTDPEFTKRYWGVEFESAWSPGTTMVWKERGIATADPAQIVLDSDPAKHLAYTWHTFTPEWAQHVGVPEEVREVIAAESRSKVAFDIEPVGRVVKLTLTHNGFEPVSTVREMISEGWPALLSSLKTLLETGEPLPEED</sequence>
<reference evidence="3 4" key="2">
    <citation type="submission" date="2019-05" db="EMBL/GenBank/DDBJ databases">
        <title>Glycomyces buryatensis sp. nov.</title>
        <authorList>
            <person name="Nikitina E."/>
        </authorList>
    </citation>
    <scope>NUCLEOTIDE SEQUENCE [LARGE SCALE GENOMIC DNA]</scope>
    <source>
        <strain evidence="3 4">18</strain>
    </source>
</reference>
<dbReference type="InterPro" id="IPR013538">
    <property type="entry name" value="ASHA1/2-like_C"/>
</dbReference>
<organism evidence="3 4">
    <name type="scientific">Glycomyces buryatensis</name>
    <dbReference type="NCBI Taxonomy" id="2570927"/>
    <lineage>
        <taxon>Bacteria</taxon>
        <taxon>Bacillati</taxon>
        <taxon>Actinomycetota</taxon>
        <taxon>Actinomycetes</taxon>
        <taxon>Glycomycetales</taxon>
        <taxon>Glycomycetaceae</taxon>
        <taxon>Glycomyces</taxon>
    </lineage>
</organism>
<keyword evidence="4" id="KW-1185">Reference proteome</keyword>
<reference evidence="4" key="1">
    <citation type="submission" date="2019-04" db="EMBL/GenBank/DDBJ databases">
        <title>Nocardioides xinjiangensis sp. nov.</title>
        <authorList>
            <person name="Liu S."/>
        </authorList>
    </citation>
    <scope>NUCLEOTIDE SEQUENCE [LARGE SCALE GENOMIC DNA]</scope>
    <source>
        <strain evidence="4">18</strain>
    </source>
</reference>
<evidence type="ECO:0000313" key="4">
    <source>
        <dbReference type="Proteomes" id="UP000308760"/>
    </source>
</evidence>